<proteinExistence type="predicted"/>
<evidence type="ECO:0000313" key="1">
    <source>
        <dbReference type="EMBL" id="KAJ8669198.1"/>
    </source>
</evidence>
<gene>
    <name evidence="1" type="ORF">QAD02_000457</name>
</gene>
<keyword evidence="2" id="KW-1185">Reference proteome</keyword>
<evidence type="ECO:0000313" key="2">
    <source>
        <dbReference type="Proteomes" id="UP001239111"/>
    </source>
</evidence>
<comment type="caution">
    <text evidence="1">The sequence shown here is derived from an EMBL/GenBank/DDBJ whole genome shotgun (WGS) entry which is preliminary data.</text>
</comment>
<accession>A0ACC2NEJ1</accession>
<dbReference type="EMBL" id="CM056743">
    <property type="protein sequence ID" value="KAJ8669198.1"/>
    <property type="molecule type" value="Genomic_DNA"/>
</dbReference>
<sequence>MDCAMCNLNEDGEDEWYCPVCFNRDSNEDDMDCSTSDDSEDDEGIDEDEMRLLLETLTDNTALKAFLMLSGKRSIHAKEMNTLRIEYGQYYTLLPIFKKDPEEFRKYMRMSIETFDYILKAVAPRLEKNWNQLHKWPIRAEERLVVTIRFLVTGSSYEALKWDFFIGNSTVAVIIKETVIAIWDALYEEHMPPLTTQRLSSIAEAFQTRWGMPCCMGAIDCKHIRIRKPPRSGTVYFNYKRYFSLILQGHLDAWGRFASIDVGGYGQQNDGGTFAVSDLYTCIENGDIVISQAINLPGTNITLPFFFIADDAYPLSRHLIKAYTGWALLPGQFSFNQFLNGIRRIVECAFGMMTNKFRLLLTTLHQHPKMVDVLIRYGEGLTGNEPQGPIDNVQVESCQGLDCQDENCSIAVRERQRRLGGSGVRVREDLRALLGFR</sequence>
<protein>
    <submittedName>
        <fullName evidence="1">Uncharacterized protein</fullName>
    </submittedName>
</protein>
<reference evidence="1" key="1">
    <citation type="submission" date="2023-04" db="EMBL/GenBank/DDBJ databases">
        <title>A chromosome-level genome assembly of the parasitoid wasp Eretmocerus hayati.</title>
        <authorList>
            <person name="Zhong Y."/>
            <person name="Liu S."/>
            <person name="Liu Y."/>
        </authorList>
    </citation>
    <scope>NUCLEOTIDE SEQUENCE</scope>
    <source>
        <strain evidence="1">ZJU_SS_LIU_2023</strain>
    </source>
</reference>
<name>A0ACC2NEJ1_9HYME</name>
<organism evidence="1 2">
    <name type="scientific">Eretmocerus hayati</name>
    <dbReference type="NCBI Taxonomy" id="131215"/>
    <lineage>
        <taxon>Eukaryota</taxon>
        <taxon>Metazoa</taxon>
        <taxon>Ecdysozoa</taxon>
        <taxon>Arthropoda</taxon>
        <taxon>Hexapoda</taxon>
        <taxon>Insecta</taxon>
        <taxon>Pterygota</taxon>
        <taxon>Neoptera</taxon>
        <taxon>Endopterygota</taxon>
        <taxon>Hymenoptera</taxon>
        <taxon>Apocrita</taxon>
        <taxon>Proctotrupomorpha</taxon>
        <taxon>Chalcidoidea</taxon>
        <taxon>Aphelinidae</taxon>
        <taxon>Aphelininae</taxon>
        <taxon>Eretmocerus</taxon>
    </lineage>
</organism>
<dbReference type="Proteomes" id="UP001239111">
    <property type="component" value="Chromosome 3"/>
</dbReference>